<feature type="non-terminal residue" evidence="1">
    <location>
        <position position="151"/>
    </location>
</feature>
<accession>C5LPC5</accession>
<dbReference type="EMBL" id="GG684104">
    <property type="protein sequence ID" value="EER01420.1"/>
    <property type="molecule type" value="Genomic_DNA"/>
</dbReference>
<name>C5LPC5_PERM5</name>
<sequence>MADFDRFFKISVVRSEFEAQQKKIYDEDTRIRTLKRIIDTHQLDQSRRFGKMRLVRRSSEWDLTLMEDAREHLFLPFMESILRELNERFNFYSYAVYDGACCFNPTHSYFLDATKTREFGRLYSCNLEELASEVVVASRAFERRQKELKDD</sequence>
<proteinExistence type="predicted"/>
<evidence type="ECO:0000313" key="2">
    <source>
        <dbReference type="Proteomes" id="UP000007800"/>
    </source>
</evidence>
<dbReference type="RefSeq" id="XP_002768702.1">
    <property type="nucleotide sequence ID" value="XM_002768656.1"/>
</dbReference>
<evidence type="ECO:0000313" key="1">
    <source>
        <dbReference type="EMBL" id="EER01420.1"/>
    </source>
</evidence>
<gene>
    <name evidence="1" type="ORF">Pmar_PMAR027214</name>
</gene>
<dbReference type="InParanoid" id="C5LPC5"/>
<protein>
    <submittedName>
        <fullName evidence="1">Uncharacterized protein</fullName>
    </submittedName>
</protein>
<organism evidence="2">
    <name type="scientific">Perkinsus marinus (strain ATCC 50983 / TXsc)</name>
    <dbReference type="NCBI Taxonomy" id="423536"/>
    <lineage>
        <taxon>Eukaryota</taxon>
        <taxon>Sar</taxon>
        <taxon>Alveolata</taxon>
        <taxon>Perkinsozoa</taxon>
        <taxon>Perkinsea</taxon>
        <taxon>Perkinsida</taxon>
        <taxon>Perkinsidae</taxon>
        <taxon>Perkinsus</taxon>
    </lineage>
</organism>
<keyword evidence="2" id="KW-1185">Reference proteome</keyword>
<reference evidence="1 2" key="1">
    <citation type="submission" date="2008-07" db="EMBL/GenBank/DDBJ databases">
        <authorList>
            <person name="El-Sayed N."/>
            <person name="Caler E."/>
            <person name="Inman J."/>
            <person name="Amedeo P."/>
            <person name="Hass B."/>
            <person name="Wortman J."/>
        </authorList>
    </citation>
    <scope>NUCLEOTIDE SEQUENCE [LARGE SCALE GENOMIC DNA]</scope>
    <source>
        <strain evidence="2">ATCC 50983 / TXsc</strain>
    </source>
</reference>
<dbReference type="Proteomes" id="UP000007800">
    <property type="component" value="Unassembled WGS sequence"/>
</dbReference>
<dbReference type="AlphaFoldDB" id="C5LPC5"/>
<dbReference type="GeneID" id="9039903"/>
<dbReference type="OrthoDB" id="1739706at2759"/>